<dbReference type="Proteomes" id="UP000054921">
    <property type="component" value="Unassembled WGS sequence"/>
</dbReference>
<dbReference type="PATRIC" id="fig|28084.5.peg.2802"/>
<evidence type="ECO:0000313" key="10">
    <source>
        <dbReference type="Proteomes" id="UP000277577"/>
    </source>
</evidence>
<dbReference type="PROSITE" id="PS50110">
    <property type="entry name" value="RESPONSE_REGULATORY"/>
    <property type="match status" value="1"/>
</dbReference>
<dbReference type="PANTHER" id="PTHR44591">
    <property type="entry name" value="STRESS RESPONSE REGULATOR PROTEIN 1"/>
    <property type="match status" value="1"/>
</dbReference>
<dbReference type="CDD" id="cd17537">
    <property type="entry name" value="REC_FixJ"/>
    <property type="match status" value="1"/>
</dbReference>
<dbReference type="PANTHER" id="PTHR44591:SF25">
    <property type="entry name" value="CHEMOTAXIS TWO-COMPONENT RESPONSE REGULATOR"/>
    <property type="match status" value="1"/>
</dbReference>
<evidence type="ECO:0000256" key="3">
    <source>
        <dbReference type="ARBA" id="ARBA00023015"/>
    </source>
</evidence>
<keyword evidence="3" id="KW-0805">Transcription regulation</keyword>
<evidence type="ECO:0000256" key="5">
    <source>
        <dbReference type="PROSITE-ProRule" id="PRU00169"/>
    </source>
</evidence>
<proteinExistence type="predicted"/>
<accession>A0A0W0SBV4</accession>
<keyword evidence="2" id="KW-0902">Two-component regulatory system</keyword>
<dbReference type="STRING" id="28084.Lche_2591"/>
<dbReference type="Proteomes" id="UP000277577">
    <property type="component" value="Chromosome"/>
</dbReference>
<dbReference type="EMBL" id="LNXW01000013">
    <property type="protein sequence ID" value="KTC80571.1"/>
    <property type="molecule type" value="Genomic_DNA"/>
</dbReference>
<name>A0A0W0SBV4_9GAMM</name>
<evidence type="ECO:0000256" key="4">
    <source>
        <dbReference type="ARBA" id="ARBA00023163"/>
    </source>
</evidence>
<dbReference type="GO" id="GO:0000160">
    <property type="term" value="P:phosphorelay signal transduction system"/>
    <property type="evidence" value="ECO:0007669"/>
    <property type="project" value="UniProtKB-KW"/>
</dbReference>
<dbReference type="Gene3D" id="3.40.50.2300">
    <property type="match status" value="1"/>
</dbReference>
<feature type="domain" description="Response regulatory" evidence="6">
    <location>
        <begin position="4"/>
        <end position="118"/>
    </location>
</feature>
<reference evidence="7 9" key="1">
    <citation type="submission" date="2015-11" db="EMBL/GenBank/DDBJ databases">
        <title>Genomic analysis of 38 Legionella species identifies large and diverse effector repertoires.</title>
        <authorList>
            <person name="Burstein D."/>
            <person name="Amaro F."/>
            <person name="Zusman T."/>
            <person name="Lifshitz Z."/>
            <person name="Cohen O."/>
            <person name="Gilbert J.A."/>
            <person name="Pupko T."/>
            <person name="Shuman H.A."/>
            <person name="Segal G."/>
        </authorList>
    </citation>
    <scope>NUCLEOTIDE SEQUENCE [LARGE SCALE GENOMIC DNA]</scope>
    <source>
        <strain evidence="7 9">ORW</strain>
    </source>
</reference>
<dbReference type="InterPro" id="IPR050595">
    <property type="entry name" value="Bact_response_regulator"/>
</dbReference>
<dbReference type="AlphaFoldDB" id="A0A0W0SBV4"/>
<evidence type="ECO:0000313" key="8">
    <source>
        <dbReference type="EMBL" id="VEB34776.1"/>
    </source>
</evidence>
<dbReference type="RefSeq" id="WP_028382631.1">
    <property type="nucleotide sequence ID" value="NZ_CAAAIT010000005.1"/>
</dbReference>
<evidence type="ECO:0000256" key="1">
    <source>
        <dbReference type="ARBA" id="ARBA00022553"/>
    </source>
</evidence>
<dbReference type="OrthoDB" id="236568at2"/>
<evidence type="ECO:0000313" key="9">
    <source>
        <dbReference type="Proteomes" id="UP000054921"/>
    </source>
</evidence>
<dbReference type="EMBL" id="LR134173">
    <property type="protein sequence ID" value="VEB34776.1"/>
    <property type="molecule type" value="Genomic_DNA"/>
</dbReference>
<gene>
    <name evidence="7" type="primary">pilR_2</name>
    <name evidence="8" type="synonym">fixJ_1</name>
    <name evidence="7" type="ORF">Lche_2591</name>
    <name evidence="8" type="ORF">NCTC11976_01012</name>
</gene>
<evidence type="ECO:0000259" key="6">
    <source>
        <dbReference type="PROSITE" id="PS50110"/>
    </source>
</evidence>
<dbReference type="Pfam" id="PF00072">
    <property type="entry name" value="Response_reg"/>
    <property type="match status" value="1"/>
</dbReference>
<evidence type="ECO:0000313" key="7">
    <source>
        <dbReference type="EMBL" id="KTC80571.1"/>
    </source>
</evidence>
<organism evidence="7 9">
    <name type="scientific">Legionella cherrii</name>
    <dbReference type="NCBI Taxonomy" id="28084"/>
    <lineage>
        <taxon>Bacteria</taxon>
        <taxon>Pseudomonadati</taxon>
        <taxon>Pseudomonadota</taxon>
        <taxon>Gammaproteobacteria</taxon>
        <taxon>Legionellales</taxon>
        <taxon>Legionellaceae</taxon>
        <taxon>Legionella</taxon>
    </lineage>
</organism>
<dbReference type="SUPFAM" id="SSF52172">
    <property type="entry name" value="CheY-like"/>
    <property type="match status" value="1"/>
</dbReference>
<keyword evidence="10" id="KW-1185">Reference proteome</keyword>
<dbReference type="SMART" id="SM00448">
    <property type="entry name" value="REC"/>
    <property type="match status" value="1"/>
</dbReference>
<dbReference type="FunFam" id="3.40.50.2300:FF:000018">
    <property type="entry name" value="DNA-binding transcriptional regulator NtrC"/>
    <property type="match status" value="1"/>
</dbReference>
<sequence length="154" mass="17763">MNKTIYIVDDDENVLRALKWLFESMNFEVKTYSNAKTFLEQYNPDHTGCLITDVRMPDMDGLELFERLKRQNSLLKVIIITAYGDIPMAVKAIKAGAIDFITKPINESDLLKLIKKCLEHYPNLTTNAMSKYELLTEKELQALDLIWTNSSIKL</sequence>
<dbReference type="InterPro" id="IPR001789">
    <property type="entry name" value="Sig_transdc_resp-reg_receiver"/>
</dbReference>
<keyword evidence="4" id="KW-0804">Transcription</keyword>
<feature type="modified residue" description="4-aspartylphosphate" evidence="5">
    <location>
        <position position="53"/>
    </location>
</feature>
<keyword evidence="1 5" id="KW-0597">Phosphoprotein</keyword>
<reference evidence="8 10" key="2">
    <citation type="submission" date="2018-12" db="EMBL/GenBank/DDBJ databases">
        <authorList>
            <consortium name="Pathogen Informatics"/>
        </authorList>
    </citation>
    <scope>NUCLEOTIDE SEQUENCE [LARGE SCALE GENOMIC DNA]</scope>
    <source>
        <strain evidence="8 10">NCTC11976</strain>
    </source>
</reference>
<dbReference type="InterPro" id="IPR011006">
    <property type="entry name" value="CheY-like_superfamily"/>
</dbReference>
<protein>
    <submittedName>
        <fullName evidence="7">Two component response regulator PilR</fullName>
    </submittedName>
    <submittedName>
        <fullName evidence="8">Two-component system response regulator PilR</fullName>
    </submittedName>
</protein>
<evidence type="ECO:0000256" key="2">
    <source>
        <dbReference type="ARBA" id="ARBA00023012"/>
    </source>
</evidence>